<dbReference type="AlphaFoldDB" id="A0A3E0G589"/>
<dbReference type="Proteomes" id="UP000256269">
    <property type="component" value="Unassembled WGS sequence"/>
</dbReference>
<feature type="signal peptide" evidence="1">
    <location>
        <begin position="1"/>
        <end position="31"/>
    </location>
</feature>
<evidence type="ECO:0000313" key="2">
    <source>
        <dbReference type="EMBL" id="REH18000.1"/>
    </source>
</evidence>
<comment type="caution">
    <text evidence="2">The sequence shown here is derived from an EMBL/GenBank/DDBJ whole genome shotgun (WGS) entry which is preliminary data.</text>
</comment>
<proteinExistence type="predicted"/>
<keyword evidence="1" id="KW-0732">Signal</keyword>
<organism evidence="2 3">
    <name type="scientific">Kutzneria buriramensis</name>
    <dbReference type="NCBI Taxonomy" id="1045776"/>
    <lineage>
        <taxon>Bacteria</taxon>
        <taxon>Bacillati</taxon>
        <taxon>Actinomycetota</taxon>
        <taxon>Actinomycetes</taxon>
        <taxon>Pseudonocardiales</taxon>
        <taxon>Pseudonocardiaceae</taxon>
        <taxon>Kutzneria</taxon>
    </lineage>
</organism>
<protein>
    <recommendedName>
        <fullName evidence="4">Secreted protein</fullName>
    </recommendedName>
</protein>
<feature type="chain" id="PRO_5017555703" description="Secreted protein" evidence="1">
    <location>
        <begin position="32"/>
        <end position="137"/>
    </location>
</feature>
<reference evidence="2 3" key="1">
    <citation type="submission" date="2018-08" db="EMBL/GenBank/DDBJ databases">
        <title>Genomic Encyclopedia of Archaeal and Bacterial Type Strains, Phase II (KMG-II): from individual species to whole genera.</title>
        <authorList>
            <person name="Goeker M."/>
        </authorList>
    </citation>
    <scope>NUCLEOTIDE SEQUENCE [LARGE SCALE GENOMIC DNA]</scope>
    <source>
        <strain evidence="2 3">DSM 45791</strain>
    </source>
</reference>
<accession>A0A3E0G589</accession>
<name>A0A3E0G589_9PSEU</name>
<dbReference type="EMBL" id="QUNO01000039">
    <property type="protein sequence ID" value="REH18000.1"/>
    <property type="molecule type" value="Genomic_DNA"/>
</dbReference>
<gene>
    <name evidence="2" type="ORF">BCF44_13932</name>
</gene>
<evidence type="ECO:0008006" key="4">
    <source>
        <dbReference type="Google" id="ProtNLM"/>
    </source>
</evidence>
<keyword evidence="3" id="KW-1185">Reference proteome</keyword>
<evidence type="ECO:0000256" key="1">
    <source>
        <dbReference type="SAM" id="SignalP"/>
    </source>
</evidence>
<evidence type="ECO:0000313" key="3">
    <source>
        <dbReference type="Proteomes" id="UP000256269"/>
    </source>
</evidence>
<sequence>MNFKTVGKRAAFFAGCFIALGGAVVAPSASASITNTCPNDSGGNLWHFQNHSGEDVTVTVSGTSLSCKIDVTAGHGNQFYLTGDHGGITFKVDITGIKTFGTWYNDMNRCFRIVDQVSTGDGIDLNQHSTGSNCNTR</sequence>